<keyword evidence="3 7" id="KW-1003">Cell membrane</keyword>
<dbReference type="PANTHER" id="PTHR13285">
    <property type="entry name" value="ACYLTRANSFERASE"/>
    <property type="match status" value="1"/>
</dbReference>
<keyword evidence="7 9" id="KW-0012">Acyltransferase</keyword>
<keyword evidence="4 8" id="KW-0812">Transmembrane</keyword>
<dbReference type="PIRSF" id="PIRSF500217">
    <property type="entry name" value="AlgI"/>
    <property type="match status" value="1"/>
</dbReference>
<comment type="similarity">
    <text evidence="2 7">Belongs to the membrane-bound acyltransferase family.</text>
</comment>
<dbReference type="EMBL" id="SJPG01000001">
    <property type="protein sequence ID" value="TWT64310.1"/>
    <property type="molecule type" value="Genomic_DNA"/>
</dbReference>
<keyword evidence="10" id="KW-1185">Reference proteome</keyword>
<feature type="transmembrane region" description="Helical" evidence="8">
    <location>
        <begin position="82"/>
        <end position="100"/>
    </location>
</feature>
<organism evidence="9 10">
    <name type="scientific">Rubinisphaera italica</name>
    <dbReference type="NCBI Taxonomy" id="2527969"/>
    <lineage>
        <taxon>Bacteria</taxon>
        <taxon>Pseudomonadati</taxon>
        <taxon>Planctomycetota</taxon>
        <taxon>Planctomycetia</taxon>
        <taxon>Planctomycetales</taxon>
        <taxon>Planctomycetaceae</taxon>
        <taxon>Rubinisphaera</taxon>
    </lineage>
</organism>
<dbReference type="GO" id="GO:0005886">
    <property type="term" value="C:plasma membrane"/>
    <property type="evidence" value="ECO:0007669"/>
    <property type="project" value="UniProtKB-SubCell"/>
</dbReference>
<evidence type="ECO:0000256" key="8">
    <source>
        <dbReference type="SAM" id="Phobius"/>
    </source>
</evidence>
<dbReference type="Proteomes" id="UP000316095">
    <property type="component" value="Unassembled WGS sequence"/>
</dbReference>
<evidence type="ECO:0000256" key="4">
    <source>
        <dbReference type="ARBA" id="ARBA00022692"/>
    </source>
</evidence>
<evidence type="ECO:0000256" key="1">
    <source>
        <dbReference type="ARBA" id="ARBA00004651"/>
    </source>
</evidence>
<accession>A0A5C5XMY4</accession>
<dbReference type="OrthoDB" id="9805788at2"/>
<feature type="transmembrane region" description="Helical" evidence="8">
    <location>
        <begin position="438"/>
        <end position="457"/>
    </location>
</feature>
<evidence type="ECO:0000256" key="3">
    <source>
        <dbReference type="ARBA" id="ARBA00022475"/>
    </source>
</evidence>
<name>A0A5C5XMY4_9PLAN</name>
<evidence type="ECO:0000313" key="9">
    <source>
        <dbReference type="EMBL" id="TWT64310.1"/>
    </source>
</evidence>
<evidence type="ECO:0000256" key="5">
    <source>
        <dbReference type="ARBA" id="ARBA00022989"/>
    </source>
</evidence>
<keyword evidence="6 7" id="KW-0472">Membrane</keyword>
<dbReference type="GO" id="GO:0042121">
    <property type="term" value="P:alginic acid biosynthetic process"/>
    <property type="evidence" value="ECO:0007669"/>
    <property type="project" value="InterPro"/>
</dbReference>
<dbReference type="InterPro" id="IPR004299">
    <property type="entry name" value="MBOAT_fam"/>
</dbReference>
<feature type="transmembrane region" description="Helical" evidence="8">
    <location>
        <begin position="313"/>
        <end position="338"/>
    </location>
</feature>
<dbReference type="InterPro" id="IPR051085">
    <property type="entry name" value="MB_O-acyltransferase"/>
</dbReference>
<feature type="transmembrane region" description="Helical" evidence="8">
    <location>
        <begin position="120"/>
        <end position="141"/>
    </location>
</feature>
<evidence type="ECO:0000256" key="6">
    <source>
        <dbReference type="ARBA" id="ARBA00023136"/>
    </source>
</evidence>
<dbReference type="RefSeq" id="WP_146506032.1">
    <property type="nucleotide sequence ID" value="NZ_SJPG01000001.1"/>
</dbReference>
<comment type="subcellular location">
    <subcellularLocation>
        <location evidence="1">Cell membrane</location>
        <topology evidence="1">Multi-pass membrane protein</topology>
    </subcellularLocation>
</comment>
<dbReference type="AlphaFoldDB" id="A0A5C5XMY4"/>
<dbReference type="GO" id="GO:0016746">
    <property type="term" value="F:acyltransferase activity"/>
    <property type="evidence" value="ECO:0007669"/>
    <property type="project" value="UniProtKB-KW"/>
</dbReference>
<evidence type="ECO:0000256" key="2">
    <source>
        <dbReference type="ARBA" id="ARBA00010323"/>
    </source>
</evidence>
<reference evidence="9 10" key="1">
    <citation type="submission" date="2019-02" db="EMBL/GenBank/DDBJ databases">
        <title>Deep-cultivation of Planctomycetes and their phenomic and genomic characterization uncovers novel biology.</title>
        <authorList>
            <person name="Wiegand S."/>
            <person name="Jogler M."/>
            <person name="Boedeker C."/>
            <person name="Pinto D."/>
            <person name="Vollmers J."/>
            <person name="Rivas-Marin E."/>
            <person name="Kohn T."/>
            <person name="Peeters S.H."/>
            <person name="Heuer A."/>
            <person name="Rast P."/>
            <person name="Oberbeckmann S."/>
            <person name="Bunk B."/>
            <person name="Jeske O."/>
            <person name="Meyerdierks A."/>
            <person name="Storesund J.E."/>
            <person name="Kallscheuer N."/>
            <person name="Luecker S."/>
            <person name="Lage O.M."/>
            <person name="Pohl T."/>
            <person name="Merkel B.J."/>
            <person name="Hornburger P."/>
            <person name="Mueller R.-W."/>
            <person name="Bruemmer F."/>
            <person name="Labrenz M."/>
            <person name="Spormann A.M."/>
            <person name="Op Den Camp H."/>
            <person name="Overmann J."/>
            <person name="Amann R."/>
            <person name="Jetten M.S.M."/>
            <person name="Mascher T."/>
            <person name="Medema M.H."/>
            <person name="Devos D.P."/>
            <person name="Kaster A.-K."/>
            <person name="Ovreas L."/>
            <person name="Rohde M."/>
            <person name="Galperin M.Y."/>
            <person name="Jogler C."/>
        </authorList>
    </citation>
    <scope>NUCLEOTIDE SEQUENCE [LARGE SCALE GENOMIC DNA]</scope>
    <source>
        <strain evidence="9 10">Pan54</strain>
    </source>
</reference>
<dbReference type="PANTHER" id="PTHR13285:SF18">
    <property type="entry name" value="PROTEIN-CYSTEINE N-PALMITOYLTRANSFERASE RASP"/>
    <property type="match status" value="1"/>
</dbReference>
<dbReference type="Pfam" id="PF03062">
    <property type="entry name" value="MBOAT"/>
    <property type="match status" value="1"/>
</dbReference>
<gene>
    <name evidence="9" type="primary">patA_3</name>
    <name evidence="9" type="ORF">Pan54_50720</name>
</gene>
<feature type="transmembrane region" description="Helical" evidence="8">
    <location>
        <begin position="34"/>
        <end position="61"/>
    </location>
</feature>
<protein>
    <submittedName>
        <fullName evidence="9">Peptidoglycan O-acetyltransferase</fullName>
        <ecNumber evidence="9">2.3.1.-</ecNumber>
    </submittedName>
</protein>
<feature type="transmembrane region" description="Helical" evidence="8">
    <location>
        <begin position="358"/>
        <end position="377"/>
    </location>
</feature>
<dbReference type="InterPro" id="IPR028362">
    <property type="entry name" value="AlgI"/>
</dbReference>
<dbReference type="InterPro" id="IPR024194">
    <property type="entry name" value="Ac/AlaTfrase_AlgI/DltB"/>
</dbReference>
<dbReference type="PIRSF" id="PIRSF016636">
    <property type="entry name" value="AlgI_DltB"/>
    <property type="match status" value="1"/>
</dbReference>
<dbReference type="EC" id="2.3.1.-" evidence="9"/>
<keyword evidence="5 8" id="KW-1133">Transmembrane helix</keyword>
<proteinExistence type="inferred from homology"/>
<sequence>MLFSSLVFLCLFLPLVLAVYYLTGKDQRNQFLLIASLAFYAWGEGRLVVLLLLSLIFNYVLAARIGKLICDRTQESASRAKILVAFAVIANLIPLAYYKYSGFLLGDSLDPILGAGWFDVALPLGISFYTFQAMSYVIDVYRRDASPAKSFTHFACYVTCFPQLVAGPIVRYKDVSRQLIERVTSIDKFHEGIKRFVVGLAKKVLIANTLAVYADVAFGLPVEDLSIEHAWIGAICYALQIYFDFSGYSDMAIGLGLMLGFRFAENFNYPYIAVSIQDFWSRWHISLSTWFRDYLYIPLGGNRNGKLRTIVNLWIVFLLCGLWHGASWNFILWGAYYGAFLSLERIIHKDLTAKVPNIVRRCYVLLVVLVGWVLFRATTLEQTAGYLAAMAGQGAGMLWAYPFKTDLLLAIFFGIVFSMPVQQSLARIPPRIRVGFEPLYIMMLMGTSMLLLVNGTHNPFLYFRF</sequence>
<feature type="transmembrane region" description="Helical" evidence="8">
    <location>
        <begin position="407"/>
        <end position="426"/>
    </location>
</feature>
<comment type="caution">
    <text evidence="9">The sequence shown here is derived from an EMBL/GenBank/DDBJ whole genome shotgun (WGS) entry which is preliminary data.</text>
</comment>
<evidence type="ECO:0000256" key="7">
    <source>
        <dbReference type="PIRNR" id="PIRNR016636"/>
    </source>
</evidence>
<keyword evidence="7 9" id="KW-0808">Transferase</keyword>
<evidence type="ECO:0000313" key="10">
    <source>
        <dbReference type="Proteomes" id="UP000316095"/>
    </source>
</evidence>